<evidence type="ECO:0000313" key="6">
    <source>
        <dbReference type="EMBL" id="NOT34859.1"/>
    </source>
</evidence>
<dbReference type="SMART" id="SM00710">
    <property type="entry name" value="PbH1"/>
    <property type="match status" value="4"/>
</dbReference>
<feature type="signal peptide" evidence="5">
    <location>
        <begin position="1"/>
        <end position="21"/>
    </location>
</feature>
<feature type="region of interest" description="Disordered" evidence="4">
    <location>
        <begin position="622"/>
        <end position="641"/>
    </location>
</feature>
<evidence type="ECO:0000256" key="3">
    <source>
        <dbReference type="ARBA" id="ARBA00022729"/>
    </source>
</evidence>
<proteinExistence type="predicted"/>
<feature type="region of interest" description="Disordered" evidence="4">
    <location>
        <begin position="104"/>
        <end position="127"/>
    </location>
</feature>
<sequence length="641" mass="68285">MRARTLIFALPFLFAASEAAAQNGSTAGTLELYPTFHAVGARLNYSGDANANATAHLEWRRTGDASWTRGIDMTRISGARWAGSVFWLTPDSPYDVRAVIDDPDGAATGTGATRTRKDASPTPSGSTWWVATNGNDSNNGSSGSPYATIQAAANRAQPGDGVRVRAGIYYQLVDSPRSGTAAANIYLTADGAGVVLDGSDPAYLNRSDWQSDGGGVFSVPYSGATRIVAADSTQRLYRHASLSGLQTNAGGVNQGWVISGGRLYVKLEDGSSPNGHTMHVGRHNVGVYIDDSYWQVRGFEIRCFGTTSNGAAIQLLGASNRTIANNYVHTIGGRMVFLRAGARDDVLERNYLRDMRIYTWPWDATKGHEEEIQGISHRGGRGVVMRYNTFRGLFDGVDIAGGETDENVGADSDVYSNVITQTRDDAIEPETISGINTRIWGNTVNDVYSGISIAPSLQGPQYVMYNTFTNFSVRGYKCSISSVGHVYVMHNTFASSLTNTASVWPSGPYSNVHFMNNILVGNGSACVTDDTGESQTGNTFNGDLIHSNYAALFRWKGNNYSTIAALRSATGFEINGRSGDPMFTSLASGDVRLRAGSPGIDGGIRIFGVNDSYGGAAPDMGALETSGGPDITPPAAVTDLR</sequence>
<evidence type="ECO:0000313" key="7">
    <source>
        <dbReference type="Proteomes" id="UP000580839"/>
    </source>
</evidence>
<dbReference type="GO" id="GO:0016837">
    <property type="term" value="F:carbon-oxygen lyase activity, acting on polysaccharides"/>
    <property type="evidence" value="ECO:0007669"/>
    <property type="project" value="TreeGrafter"/>
</dbReference>
<dbReference type="InterPro" id="IPR052052">
    <property type="entry name" value="Polysaccharide_Lyase_9"/>
</dbReference>
<dbReference type="InterPro" id="IPR012334">
    <property type="entry name" value="Pectin_lyas_fold"/>
</dbReference>
<dbReference type="AlphaFoldDB" id="A0A849T0K6"/>
<gene>
    <name evidence="6" type="ORF">HOP12_11910</name>
</gene>
<feature type="chain" id="PRO_5032453513" description="DUF1565 domain-containing protein" evidence="5">
    <location>
        <begin position="22"/>
        <end position="641"/>
    </location>
</feature>
<evidence type="ECO:0000256" key="1">
    <source>
        <dbReference type="ARBA" id="ARBA00004613"/>
    </source>
</evidence>
<evidence type="ECO:0000256" key="4">
    <source>
        <dbReference type="SAM" id="MobiDB-lite"/>
    </source>
</evidence>
<accession>A0A849T0K6</accession>
<dbReference type="GO" id="GO:0005576">
    <property type="term" value="C:extracellular region"/>
    <property type="evidence" value="ECO:0007669"/>
    <property type="project" value="UniProtKB-SubCell"/>
</dbReference>
<evidence type="ECO:0000256" key="2">
    <source>
        <dbReference type="ARBA" id="ARBA00022525"/>
    </source>
</evidence>
<comment type="caution">
    <text evidence="6">The sequence shown here is derived from an EMBL/GenBank/DDBJ whole genome shotgun (WGS) entry which is preliminary data.</text>
</comment>
<reference evidence="6 7" key="1">
    <citation type="submission" date="2020-04" db="EMBL/GenBank/DDBJ databases">
        <title>Metagenomic profiling of ammonia- and methane-oxidizing microorganisms in a Dutch drinking water treatment plant.</title>
        <authorList>
            <person name="Poghosyan L."/>
            <person name="Leucker S."/>
        </authorList>
    </citation>
    <scope>NUCLEOTIDE SEQUENCE [LARGE SCALE GENOMIC DNA]</scope>
    <source>
        <strain evidence="6">S-RSF-IL-03</strain>
    </source>
</reference>
<dbReference type="Gene3D" id="2.160.20.10">
    <property type="entry name" value="Single-stranded right-handed beta-helix, Pectin lyase-like"/>
    <property type="match status" value="1"/>
</dbReference>
<dbReference type="Proteomes" id="UP000580839">
    <property type="component" value="Unassembled WGS sequence"/>
</dbReference>
<comment type="subcellular location">
    <subcellularLocation>
        <location evidence="1">Secreted</location>
    </subcellularLocation>
</comment>
<evidence type="ECO:0000256" key="5">
    <source>
        <dbReference type="SAM" id="SignalP"/>
    </source>
</evidence>
<keyword evidence="2" id="KW-0964">Secreted</keyword>
<organism evidence="6 7">
    <name type="scientific">Eiseniibacteriota bacterium</name>
    <dbReference type="NCBI Taxonomy" id="2212470"/>
    <lineage>
        <taxon>Bacteria</taxon>
        <taxon>Candidatus Eiseniibacteriota</taxon>
    </lineage>
</organism>
<dbReference type="InterPro" id="IPR006626">
    <property type="entry name" value="PbH1"/>
</dbReference>
<evidence type="ECO:0008006" key="8">
    <source>
        <dbReference type="Google" id="ProtNLM"/>
    </source>
</evidence>
<name>A0A849T0K6_UNCEI</name>
<dbReference type="PANTHER" id="PTHR40088:SF2">
    <property type="entry name" value="SECRETED SUGAR HYDROLASE"/>
    <property type="match status" value="1"/>
</dbReference>
<dbReference type="EMBL" id="JABFRW010000151">
    <property type="protein sequence ID" value="NOT34859.1"/>
    <property type="molecule type" value="Genomic_DNA"/>
</dbReference>
<dbReference type="SUPFAM" id="SSF51126">
    <property type="entry name" value="Pectin lyase-like"/>
    <property type="match status" value="1"/>
</dbReference>
<keyword evidence="3 5" id="KW-0732">Signal</keyword>
<protein>
    <recommendedName>
        <fullName evidence="8">DUF1565 domain-containing protein</fullName>
    </recommendedName>
</protein>
<dbReference type="InterPro" id="IPR011050">
    <property type="entry name" value="Pectin_lyase_fold/virulence"/>
</dbReference>
<dbReference type="PANTHER" id="PTHR40088">
    <property type="entry name" value="PECTATE LYASE (EUROFUNG)"/>
    <property type="match status" value="1"/>
</dbReference>